<dbReference type="InterPro" id="IPR029058">
    <property type="entry name" value="AB_hydrolase_fold"/>
</dbReference>
<dbReference type="InterPro" id="IPR000801">
    <property type="entry name" value="Esterase-like"/>
</dbReference>
<dbReference type="AlphaFoldDB" id="I4CBW8"/>
<dbReference type="Gene3D" id="3.40.50.1820">
    <property type="entry name" value="alpha/beta hydrolase"/>
    <property type="match status" value="1"/>
</dbReference>
<dbReference type="OrthoDB" id="9803578at2"/>
<evidence type="ECO:0000313" key="3">
    <source>
        <dbReference type="Proteomes" id="UP000006055"/>
    </source>
</evidence>
<dbReference type="KEGG" id="dti:Desti_4427"/>
<evidence type="ECO:0000256" key="1">
    <source>
        <dbReference type="SAM" id="MobiDB-lite"/>
    </source>
</evidence>
<dbReference type="PANTHER" id="PTHR48098">
    <property type="entry name" value="ENTEROCHELIN ESTERASE-RELATED"/>
    <property type="match status" value="1"/>
</dbReference>
<dbReference type="RefSeq" id="WP_014812174.1">
    <property type="nucleotide sequence ID" value="NC_018025.1"/>
</dbReference>
<protein>
    <submittedName>
        <fullName evidence="2">Enterochelin esterase-like enzyme</fullName>
    </submittedName>
</protein>
<gene>
    <name evidence="2" type="ordered locus">Desti_4427</name>
</gene>
<accession>I4CBW8</accession>
<feature type="compositionally biased region" description="Polar residues" evidence="1">
    <location>
        <begin position="335"/>
        <end position="345"/>
    </location>
</feature>
<dbReference type="STRING" id="706587.Desti_4427"/>
<keyword evidence="3" id="KW-1185">Reference proteome</keyword>
<dbReference type="SUPFAM" id="SSF53474">
    <property type="entry name" value="alpha/beta-Hydrolases"/>
    <property type="match status" value="1"/>
</dbReference>
<name>I4CBW8_DESTA</name>
<dbReference type="InterPro" id="IPR050583">
    <property type="entry name" value="Mycobacterial_A85_antigen"/>
</dbReference>
<feature type="region of interest" description="Disordered" evidence="1">
    <location>
        <begin position="335"/>
        <end position="368"/>
    </location>
</feature>
<reference evidence="3" key="1">
    <citation type="submission" date="2012-06" db="EMBL/GenBank/DDBJ databases">
        <title>Complete sequence of chromosome of Desulfomonile tiedjei DSM 6799.</title>
        <authorList>
            <person name="Lucas S."/>
            <person name="Copeland A."/>
            <person name="Lapidus A."/>
            <person name="Glavina del Rio T."/>
            <person name="Dalin E."/>
            <person name="Tice H."/>
            <person name="Bruce D."/>
            <person name="Goodwin L."/>
            <person name="Pitluck S."/>
            <person name="Peters L."/>
            <person name="Ovchinnikova G."/>
            <person name="Zeytun A."/>
            <person name="Lu M."/>
            <person name="Kyrpides N."/>
            <person name="Mavromatis K."/>
            <person name="Ivanova N."/>
            <person name="Brettin T."/>
            <person name="Detter J.C."/>
            <person name="Han C."/>
            <person name="Larimer F."/>
            <person name="Land M."/>
            <person name="Hauser L."/>
            <person name="Markowitz V."/>
            <person name="Cheng J.-F."/>
            <person name="Hugenholtz P."/>
            <person name="Woyke T."/>
            <person name="Wu D."/>
            <person name="Spring S."/>
            <person name="Schroeder M."/>
            <person name="Brambilla E."/>
            <person name="Klenk H.-P."/>
            <person name="Eisen J.A."/>
        </authorList>
    </citation>
    <scope>NUCLEOTIDE SEQUENCE [LARGE SCALE GENOMIC DNA]</scope>
    <source>
        <strain evidence="3">ATCC 49306 / DSM 6799 / DCB-1</strain>
    </source>
</reference>
<dbReference type="eggNOG" id="COG2819">
    <property type="taxonomic scope" value="Bacteria"/>
</dbReference>
<dbReference type="Pfam" id="PF00756">
    <property type="entry name" value="Esterase"/>
    <property type="match status" value="1"/>
</dbReference>
<sequence length="368" mass="40970">MKKTGIVTGIILFILGMAALSYAAPKEEPWSEIEARTKFLRTKHYIETIRVHSEVFKSAKAKGGVDVPGPFPVHVILPEDYEQNVNRRYGVVYLLGGKSGWDNGPELGGATYWSVWCKTPLTMDNLKSGMLTPASFQDNISDQELQVFNQWLRQDPYDDVIAVAVWNPGGGNTSRYEDYLLGEVIPFIDAHYRTVPNRLFRGIDGACAGAAQAIMISARRPDVFAYAGGQQTDLGSYPMTPDVWRSNLAKIKKAGGIAYNINTNVKDGCNSYSNHGRLYELVQDMRSSGFPVDVNIFQSCGHGYCAYRYPNGHQALYWFSKQFKKNFAALGINQNQAKSKTNPQVSPEGDKVQSRSSSEQQKDLPGLW</sequence>
<proteinExistence type="predicted"/>
<organism evidence="2 3">
    <name type="scientific">Desulfomonile tiedjei (strain ATCC 49306 / DSM 6799 / DCB-1)</name>
    <dbReference type="NCBI Taxonomy" id="706587"/>
    <lineage>
        <taxon>Bacteria</taxon>
        <taxon>Pseudomonadati</taxon>
        <taxon>Thermodesulfobacteriota</taxon>
        <taxon>Desulfomonilia</taxon>
        <taxon>Desulfomonilales</taxon>
        <taxon>Desulfomonilaceae</taxon>
        <taxon>Desulfomonile</taxon>
    </lineage>
</organism>
<dbReference type="HOGENOM" id="CLU_751700_0_0_7"/>
<evidence type="ECO:0000313" key="2">
    <source>
        <dbReference type="EMBL" id="AFM27059.1"/>
    </source>
</evidence>
<dbReference type="Proteomes" id="UP000006055">
    <property type="component" value="Chromosome"/>
</dbReference>
<dbReference type="EMBL" id="CP003360">
    <property type="protein sequence ID" value="AFM27059.1"/>
    <property type="molecule type" value="Genomic_DNA"/>
</dbReference>